<proteinExistence type="inferred from homology"/>
<keyword evidence="6 16" id="KW-0297">G-protein coupled receptor</keyword>
<evidence type="ECO:0000256" key="8">
    <source>
        <dbReference type="ARBA" id="ARBA00023139"/>
    </source>
</evidence>
<keyword evidence="13" id="KW-0449">Lipoprotein</keyword>
<gene>
    <name evidence="19" type="primary">106079600</name>
</gene>
<dbReference type="VEuPathDB" id="VectorBase:BGLB017140"/>
<reference evidence="19" key="1">
    <citation type="submission" date="2020-05" db="UniProtKB">
        <authorList>
            <consortium name="EnsemblMetazoa"/>
        </authorList>
    </citation>
    <scope>IDENTIFICATION</scope>
    <source>
        <strain evidence="19">BB02</strain>
    </source>
</reference>
<evidence type="ECO:0000256" key="3">
    <source>
        <dbReference type="ARBA" id="ARBA00022475"/>
    </source>
</evidence>
<comment type="function">
    <text evidence="14">Receptor for gastrin and cholecystokinin. The CCK-B receptors occur throughout the central nervous system where they modulate anxiety, analgesia, arousal, and neuroleptic activity. This receptor mediates its action by association with G proteins that activate a phosphatidylinositol-calcium second messenger system.</text>
</comment>
<dbReference type="KEGG" id="bgt:106079600"/>
<evidence type="ECO:0000256" key="14">
    <source>
        <dbReference type="ARBA" id="ARBA00025402"/>
    </source>
</evidence>
<sequence length="513" mass="58299">MNNSNVTSETTQLMFSLTTSIEEDLRMSTTVLYPLSQSGLEAEITTLFSDAASNSSGTLGSLVSFNDSSLLYNMSLSDLQEVINATNLTRKGAMFQEGIKLEHQIPLYVIIFLLSVVGNILVILTVAQNKKMRSVTNVFLLNLAVSDLLLAVFCMPFTLVPLLLRNFIFGEFMCVAIRYLQGVSVATSCFTLVAISLERYFAICHPLKSRSWQTLSHSYKVIALCWVFALSLMMPLAIFHDLRRVGDSHIYMCREFWPSSDGLKVYTMVINLFLLMFPIIIMCWAYGCVSYTLWIGIKMDKQTEKEKQNKNGCANYDCHNGVSIYVNNKKLLTGSHEESDMPMNISTCSSSNSVMDAKNLKPGQRRRFEVHRIMRQSNTEKSRAAKRRVIKMLFIIVLEFFIFWTPVYVISSWMVFDVPSAQRNISNMTKSLFHLLSYVSACCNPITYCFMNKNFRQSFLMVFRCSKKRYVYAHRSQMSFSGNTTSTRAPTTQSLATSYDKIVDSDDISENSV</sequence>
<dbReference type="PRINTS" id="PR00527">
    <property type="entry name" value="GASTRINR"/>
</dbReference>
<feature type="transmembrane region" description="Helical" evidence="17">
    <location>
        <begin position="389"/>
        <end position="411"/>
    </location>
</feature>
<dbReference type="EnsemblMetazoa" id="BGLB017140-RA">
    <property type="protein sequence ID" value="BGLB017140-PA"/>
    <property type="gene ID" value="BGLB017140"/>
</dbReference>
<accession>A0A2C9KB37</accession>
<feature type="transmembrane region" description="Helical" evidence="17">
    <location>
        <begin position="105"/>
        <end position="127"/>
    </location>
</feature>
<keyword evidence="10 16" id="KW-0675">Receptor</keyword>
<evidence type="ECO:0000256" key="5">
    <source>
        <dbReference type="ARBA" id="ARBA00022989"/>
    </source>
</evidence>
<evidence type="ECO:0000313" key="20">
    <source>
        <dbReference type="Proteomes" id="UP000076420"/>
    </source>
</evidence>
<comment type="subcellular location">
    <subcellularLocation>
        <location evidence="1">Cell membrane</location>
        <topology evidence="1">Multi-pass membrane protein</topology>
    </subcellularLocation>
</comment>
<dbReference type="PANTHER" id="PTHR24238:SF75">
    <property type="entry name" value="CHOLECYSTOKININ-LIKE RECEPTOR AT 17D1-RELATED"/>
    <property type="match status" value="1"/>
</dbReference>
<dbReference type="Proteomes" id="UP000076420">
    <property type="component" value="Unassembled WGS sequence"/>
</dbReference>
<dbReference type="GO" id="GO:0008188">
    <property type="term" value="F:neuropeptide receptor activity"/>
    <property type="evidence" value="ECO:0007669"/>
    <property type="project" value="TreeGrafter"/>
</dbReference>
<evidence type="ECO:0000256" key="17">
    <source>
        <dbReference type="SAM" id="Phobius"/>
    </source>
</evidence>
<evidence type="ECO:0000256" key="13">
    <source>
        <dbReference type="ARBA" id="ARBA00023288"/>
    </source>
</evidence>
<evidence type="ECO:0000256" key="6">
    <source>
        <dbReference type="ARBA" id="ARBA00023040"/>
    </source>
</evidence>
<evidence type="ECO:0000256" key="12">
    <source>
        <dbReference type="ARBA" id="ARBA00023224"/>
    </source>
</evidence>
<evidence type="ECO:0000256" key="7">
    <source>
        <dbReference type="ARBA" id="ARBA00023136"/>
    </source>
</evidence>
<keyword evidence="3" id="KW-1003">Cell membrane</keyword>
<dbReference type="InterPro" id="IPR017452">
    <property type="entry name" value="GPCR_Rhodpsn_7TM"/>
</dbReference>
<dbReference type="OrthoDB" id="10037617at2759"/>
<keyword evidence="7 17" id="KW-0472">Membrane</keyword>
<dbReference type="Pfam" id="PF00001">
    <property type="entry name" value="7tm_1"/>
    <property type="match status" value="1"/>
</dbReference>
<evidence type="ECO:0000256" key="9">
    <source>
        <dbReference type="ARBA" id="ARBA00023157"/>
    </source>
</evidence>
<dbReference type="InterPro" id="IPR000314">
    <property type="entry name" value="Gastrin_rcpt"/>
</dbReference>
<dbReference type="PROSITE" id="PS50262">
    <property type="entry name" value="G_PROTEIN_RECEP_F1_2"/>
    <property type="match status" value="1"/>
</dbReference>
<keyword evidence="11" id="KW-0325">Glycoprotein</keyword>
<feature type="transmembrane region" description="Helical" evidence="17">
    <location>
        <begin position="176"/>
        <end position="197"/>
    </location>
</feature>
<dbReference type="InterPro" id="IPR000276">
    <property type="entry name" value="GPCR_Rhodpsn"/>
</dbReference>
<dbReference type="AlphaFoldDB" id="A0A2C9KB37"/>
<protein>
    <recommendedName>
        <fullName evidence="2">Gastrin/cholecystokinin type B receptor</fullName>
    </recommendedName>
    <alternativeName>
        <fullName evidence="15">Cholecystokinin-2 receptor</fullName>
    </alternativeName>
</protein>
<evidence type="ECO:0000313" key="19">
    <source>
        <dbReference type="EnsemblMetazoa" id="BGLB017140-PA"/>
    </source>
</evidence>
<dbReference type="PRINTS" id="PR01822">
    <property type="entry name" value="CCYSTOKININR"/>
</dbReference>
<feature type="transmembrane region" description="Helical" evidence="17">
    <location>
        <begin position="431"/>
        <end position="451"/>
    </location>
</feature>
<keyword evidence="4 16" id="KW-0812">Transmembrane</keyword>
<evidence type="ECO:0000256" key="1">
    <source>
        <dbReference type="ARBA" id="ARBA00004651"/>
    </source>
</evidence>
<evidence type="ECO:0000256" key="16">
    <source>
        <dbReference type="RuleBase" id="RU000688"/>
    </source>
</evidence>
<dbReference type="Gene3D" id="1.20.1070.10">
    <property type="entry name" value="Rhodopsin 7-helix transmembrane proteins"/>
    <property type="match status" value="1"/>
</dbReference>
<evidence type="ECO:0000259" key="18">
    <source>
        <dbReference type="PROSITE" id="PS50262"/>
    </source>
</evidence>
<evidence type="ECO:0000256" key="2">
    <source>
        <dbReference type="ARBA" id="ARBA00019090"/>
    </source>
</evidence>
<evidence type="ECO:0000256" key="15">
    <source>
        <dbReference type="ARBA" id="ARBA00031093"/>
    </source>
</evidence>
<comment type="similarity">
    <text evidence="16">Belongs to the G-protein coupled receptor 1 family.</text>
</comment>
<organism evidence="19 20">
    <name type="scientific">Biomphalaria glabrata</name>
    <name type="common">Bloodfluke planorb</name>
    <name type="synonym">Freshwater snail</name>
    <dbReference type="NCBI Taxonomy" id="6526"/>
    <lineage>
        <taxon>Eukaryota</taxon>
        <taxon>Metazoa</taxon>
        <taxon>Spiralia</taxon>
        <taxon>Lophotrochozoa</taxon>
        <taxon>Mollusca</taxon>
        <taxon>Gastropoda</taxon>
        <taxon>Heterobranchia</taxon>
        <taxon>Euthyneura</taxon>
        <taxon>Panpulmonata</taxon>
        <taxon>Hygrophila</taxon>
        <taxon>Lymnaeoidea</taxon>
        <taxon>Planorbidae</taxon>
        <taxon>Biomphalaria</taxon>
    </lineage>
</organism>
<evidence type="ECO:0000256" key="11">
    <source>
        <dbReference type="ARBA" id="ARBA00023180"/>
    </source>
</evidence>
<dbReference type="PROSITE" id="PS00237">
    <property type="entry name" value="G_PROTEIN_RECEP_F1_1"/>
    <property type="match status" value="1"/>
</dbReference>
<dbReference type="InterPro" id="IPR009126">
    <property type="entry name" value="Cholcskin_rcpt"/>
</dbReference>
<dbReference type="PRINTS" id="PR00237">
    <property type="entry name" value="GPCRRHODOPSN"/>
</dbReference>
<dbReference type="SUPFAM" id="SSF81321">
    <property type="entry name" value="Family A G protein-coupled receptor-like"/>
    <property type="match status" value="1"/>
</dbReference>
<dbReference type="GO" id="GO:0015054">
    <property type="term" value="F:gastrin receptor activity"/>
    <property type="evidence" value="ECO:0007669"/>
    <property type="project" value="InterPro"/>
</dbReference>
<feature type="transmembrane region" description="Helical" evidence="17">
    <location>
        <begin position="218"/>
        <end position="239"/>
    </location>
</feature>
<keyword evidence="12 16" id="KW-0807">Transducer</keyword>
<keyword evidence="8" id="KW-0564">Palmitate</keyword>
<dbReference type="VEuPathDB" id="VectorBase:BGLAX_052688"/>
<evidence type="ECO:0000256" key="10">
    <source>
        <dbReference type="ARBA" id="ARBA00023170"/>
    </source>
</evidence>
<feature type="transmembrane region" description="Helical" evidence="17">
    <location>
        <begin position="139"/>
        <end position="164"/>
    </location>
</feature>
<dbReference type="SMART" id="SM01381">
    <property type="entry name" value="7TM_GPCR_Srsx"/>
    <property type="match status" value="1"/>
</dbReference>
<feature type="transmembrane region" description="Helical" evidence="17">
    <location>
        <begin position="265"/>
        <end position="297"/>
    </location>
</feature>
<keyword evidence="9" id="KW-1015">Disulfide bond</keyword>
<evidence type="ECO:0000256" key="4">
    <source>
        <dbReference type="ARBA" id="ARBA00022692"/>
    </source>
</evidence>
<name>A0A2C9KB37_BIOGL</name>
<dbReference type="STRING" id="6526.A0A2C9KB37"/>
<keyword evidence="5 17" id="KW-1133">Transmembrane helix</keyword>
<dbReference type="RefSeq" id="XP_013096246.2">
    <property type="nucleotide sequence ID" value="XM_013240792.2"/>
</dbReference>
<feature type="domain" description="G-protein coupled receptors family 1 profile" evidence="18">
    <location>
        <begin position="118"/>
        <end position="448"/>
    </location>
</feature>
<dbReference type="PANTHER" id="PTHR24238">
    <property type="entry name" value="G-PROTEIN COUPLED RECEPTOR"/>
    <property type="match status" value="1"/>
</dbReference>
<dbReference type="GO" id="GO:0005886">
    <property type="term" value="C:plasma membrane"/>
    <property type="evidence" value="ECO:0007669"/>
    <property type="project" value="UniProtKB-SubCell"/>
</dbReference>